<dbReference type="EMBL" id="JARBHA010000020">
    <property type="protein sequence ID" value="KAJ9670689.1"/>
    <property type="molecule type" value="Genomic_DNA"/>
</dbReference>
<evidence type="ECO:0000256" key="3">
    <source>
        <dbReference type="SAM" id="Coils"/>
    </source>
</evidence>
<comment type="similarity">
    <text evidence="1">Belongs to the FPP family.</text>
</comment>
<evidence type="ECO:0000256" key="1">
    <source>
        <dbReference type="ARBA" id="ARBA00005921"/>
    </source>
</evidence>
<evidence type="ECO:0008006" key="7">
    <source>
        <dbReference type="Google" id="ProtNLM"/>
    </source>
</evidence>
<dbReference type="Proteomes" id="UP001168098">
    <property type="component" value="Unassembled WGS sequence"/>
</dbReference>
<gene>
    <name evidence="5" type="ORF">PVL29_026924</name>
</gene>
<accession>A0AA39D4S1</accession>
<dbReference type="InterPro" id="IPR008587">
    <property type="entry name" value="FPP_plant"/>
</dbReference>
<keyword evidence="2 3" id="KW-0175">Coiled coil</keyword>
<feature type="coiled-coil region" evidence="3">
    <location>
        <begin position="193"/>
        <end position="234"/>
    </location>
</feature>
<comment type="caution">
    <text evidence="5">The sequence shown here is derived from an EMBL/GenBank/DDBJ whole genome shotgun (WGS) entry which is preliminary data.</text>
</comment>
<evidence type="ECO:0000313" key="6">
    <source>
        <dbReference type="Proteomes" id="UP001168098"/>
    </source>
</evidence>
<feature type="coiled-coil region" evidence="3">
    <location>
        <begin position="27"/>
        <end position="110"/>
    </location>
</feature>
<proteinExistence type="inferred from homology"/>
<protein>
    <recommendedName>
        <fullName evidence="7">Filament-like plant protein 7</fullName>
    </recommendedName>
</protein>
<feature type="region of interest" description="Disordered" evidence="4">
    <location>
        <begin position="1022"/>
        <end position="1063"/>
    </location>
</feature>
<reference evidence="5 6" key="1">
    <citation type="journal article" date="2023" name="BMC Biotechnol.">
        <title>Vitis rotundifolia cv Carlos genome sequencing.</title>
        <authorList>
            <person name="Huff M."/>
            <person name="Hulse-Kemp A."/>
            <person name="Scheffler B."/>
            <person name="Youngblood R."/>
            <person name="Simpson S."/>
            <person name="Babiker E."/>
            <person name="Staton M."/>
        </authorList>
    </citation>
    <scope>NUCLEOTIDE SEQUENCE [LARGE SCALE GENOMIC DNA]</scope>
    <source>
        <tissue evidence="5">Leaf</tissue>
    </source>
</reference>
<feature type="compositionally biased region" description="Basic and acidic residues" evidence="4">
    <location>
        <begin position="1027"/>
        <end position="1040"/>
    </location>
</feature>
<dbReference type="PANTHER" id="PTHR31580:SF22">
    <property type="entry name" value="FILAMENT-LIKE PLANT PROTEIN 7"/>
    <property type="match status" value="1"/>
</dbReference>
<feature type="coiled-coil region" evidence="3">
    <location>
        <begin position="796"/>
        <end position="928"/>
    </location>
</feature>
<evidence type="ECO:0000256" key="2">
    <source>
        <dbReference type="ARBA" id="ARBA00023054"/>
    </source>
</evidence>
<dbReference type="Pfam" id="PF05911">
    <property type="entry name" value="FPP"/>
    <property type="match status" value="1"/>
</dbReference>
<evidence type="ECO:0000256" key="4">
    <source>
        <dbReference type="SAM" id="MobiDB-lite"/>
    </source>
</evidence>
<dbReference type="AlphaFoldDB" id="A0AA39D4S1"/>
<evidence type="ECO:0000313" key="5">
    <source>
        <dbReference type="EMBL" id="KAJ9670689.1"/>
    </source>
</evidence>
<organism evidence="5 6">
    <name type="scientific">Vitis rotundifolia</name>
    <name type="common">Muscadine grape</name>
    <dbReference type="NCBI Taxonomy" id="103349"/>
    <lineage>
        <taxon>Eukaryota</taxon>
        <taxon>Viridiplantae</taxon>
        <taxon>Streptophyta</taxon>
        <taxon>Embryophyta</taxon>
        <taxon>Tracheophyta</taxon>
        <taxon>Spermatophyta</taxon>
        <taxon>Magnoliopsida</taxon>
        <taxon>eudicotyledons</taxon>
        <taxon>Gunneridae</taxon>
        <taxon>Pentapetalae</taxon>
        <taxon>rosids</taxon>
        <taxon>Vitales</taxon>
        <taxon>Vitaceae</taxon>
        <taxon>Viteae</taxon>
        <taxon>Vitis</taxon>
    </lineage>
</organism>
<keyword evidence="6" id="KW-1185">Reference proteome</keyword>
<name>A0AA39D4S1_VITRO</name>
<sequence>MDQKTWLWRKKSTEKNIVAADKVNVPLKGNEEEIQTLLADKAELERDLKSLNDKHSSALSEHNVKDDLVKKHAKTAQEAIAGWERAKAEVVTLKQELDEALRQRVAGEERLTHLDAALKECMQQLHFVREEQEQRIHDAVMKTTREFEKTQMVLEEKLAETSKRLAKLGAENTHLSKALLAKEKLIGDLSDHRKQAEADFNALMTRLDSTEKDNASLKYEVRVLEKELEIRNEEREFNRRTADASHKQHLESVKKIAKLESECQRLRLLVRKRLPGPAALAKMKNEVEMLGRDPSEMRRRKSSSSPTGLMVDSVAYNSLDTPSKSINFLTEQLCSMEEENKTLKEALVKKTNELQFSRIMYAHTTSKLSQDEVQLEESPKGHALLGPTRTSLASHDLSLASVSDVGSDDKVSCAESWASALISELEHFKNGKHNRTPSRKTVGVSDINLMDDFVEMEKLAIVSVNKPLGNLHPSSQEADTAFGTMDKESASSESKGREIVPVSGSQSAFSFSNQEIQSKNILIGKVPGWLQDILKVILEQIHVSQRNPDEIIEDIRVAMAHINHLNTGDFFDARKSADHPDGSILPPPSGFISSKTPNVYSVMGSSDRVTGVDNSSSEMSNQKLQSDLSKSICKMVELIEGISLPSLDYDTQETFSRKDGSFFPHKNSETPTGYVVRVFQWKTSELRSVLNQFVHSCDDLLNGKADLEKFARELTSALDWIINHCFSLQDVSSMKDAIKKQFDWDESRSENEVEIGTSSQFSGVNNLCLPREHLSCLPAGRAPNSHNDFFQTDELLSNMREENQRLKDELMDMESGKKNLGRRLRPAIDQSESLMVRLQESEKTIASLKKELKMLKESKRMIKDQSEHHKFMNEDLDTQLTVSRAELNEALQKLSSLEVELESRNNCCEDLEATCLELQLQLESITKKETPNHDMHQEEKQLRTDWEITAASEKLAECQETILNLGKQLKALASPIEASLVDDVISTPSNTITTTATVTTTSTPTNKNMTQRSSLLDRMLAEDDAETKDPKSPKIKERNCTPDPQKSPTRLHANTKPTFSPNGTLELPKKFVSLNGIKSDADDTAVGSLAIVPSKKRSSGGLLRKLLWGRKKGNSKKMAVSVAA</sequence>
<dbReference type="PANTHER" id="PTHR31580">
    <property type="entry name" value="FILAMENT-LIKE PLANT PROTEIN 4"/>
    <property type="match status" value="1"/>
</dbReference>